<dbReference type="HOGENOM" id="CLU_3088805_0_0_1"/>
<keyword evidence="2" id="KW-1185">Reference proteome</keyword>
<dbReference type="AlphaFoldDB" id="A0A0C9TZR0"/>
<dbReference type="Proteomes" id="UP000054279">
    <property type="component" value="Unassembled WGS sequence"/>
</dbReference>
<organism evidence="1 2">
    <name type="scientific">Sphaerobolus stellatus (strain SS14)</name>
    <dbReference type="NCBI Taxonomy" id="990650"/>
    <lineage>
        <taxon>Eukaryota</taxon>
        <taxon>Fungi</taxon>
        <taxon>Dikarya</taxon>
        <taxon>Basidiomycota</taxon>
        <taxon>Agaricomycotina</taxon>
        <taxon>Agaricomycetes</taxon>
        <taxon>Phallomycetidae</taxon>
        <taxon>Geastrales</taxon>
        <taxon>Sphaerobolaceae</taxon>
        <taxon>Sphaerobolus</taxon>
    </lineage>
</organism>
<proteinExistence type="predicted"/>
<reference evidence="1 2" key="1">
    <citation type="submission" date="2014-06" db="EMBL/GenBank/DDBJ databases">
        <title>Evolutionary Origins and Diversification of the Mycorrhizal Mutualists.</title>
        <authorList>
            <consortium name="DOE Joint Genome Institute"/>
            <consortium name="Mycorrhizal Genomics Consortium"/>
            <person name="Kohler A."/>
            <person name="Kuo A."/>
            <person name="Nagy L.G."/>
            <person name="Floudas D."/>
            <person name="Copeland A."/>
            <person name="Barry K.W."/>
            <person name="Cichocki N."/>
            <person name="Veneault-Fourrey C."/>
            <person name="LaButti K."/>
            <person name="Lindquist E.A."/>
            <person name="Lipzen A."/>
            <person name="Lundell T."/>
            <person name="Morin E."/>
            <person name="Murat C."/>
            <person name="Riley R."/>
            <person name="Ohm R."/>
            <person name="Sun H."/>
            <person name="Tunlid A."/>
            <person name="Henrissat B."/>
            <person name="Grigoriev I.V."/>
            <person name="Hibbett D.S."/>
            <person name="Martin F."/>
        </authorList>
    </citation>
    <scope>NUCLEOTIDE SEQUENCE [LARGE SCALE GENOMIC DNA]</scope>
    <source>
        <strain evidence="1 2">SS14</strain>
    </source>
</reference>
<accession>A0A0C9TZR0</accession>
<gene>
    <name evidence="1" type="ORF">M422DRAFT_271590</name>
</gene>
<name>A0A0C9TZR0_SPHS4</name>
<evidence type="ECO:0000313" key="1">
    <source>
        <dbReference type="EMBL" id="KIJ27274.1"/>
    </source>
</evidence>
<evidence type="ECO:0000313" key="2">
    <source>
        <dbReference type="Proteomes" id="UP000054279"/>
    </source>
</evidence>
<protein>
    <submittedName>
        <fullName evidence="1">Uncharacterized protein</fullName>
    </submittedName>
</protein>
<dbReference type="EMBL" id="KN837341">
    <property type="protein sequence ID" value="KIJ27274.1"/>
    <property type="molecule type" value="Genomic_DNA"/>
</dbReference>
<sequence>MDILCSDTTRYKKKASVLSVVQRTWGDLLKTDNIRGLCPEDITGAPHIIGSA</sequence>